<comment type="caution">
    <text evidence="3">The sequence shown here is derived from an EMBL/GenBank/DDBJ whole genome shotgun (WGS) entry which is preliminary data.</text>
</comment>
<name>A0A9Q0G6W6_9ROSI</name>
<organism evidence="3 4">
    <name type="scientific">Turnera subulata</name>
    <dbReference type="NCBI Taxonomy" id="218843"/>
    <lineage>
        <taxon>Eukaryota</taxon>
        <taxon>Viridiplantae</taxon>
        <taxon>Streptophyta</taxon>
        <taxon>Embryophyta</taxon>
        <taxon>Tracheophyta</taxon>
        <taxon>Spermatophyta</taxon>
        <taxon>Magnoliopsida</taxon>
        <taxon>eudicotyledons</taxon>
        <taxon>Gunneridae</taxon>
        <taxon>Pentapetalae</taxon>
        <taxon>rosids</taxon>
        <taxon>fabids</taxon>
        <taxon>Malpighiales</taxon>
        <taxon>Passifloraceae</taxon>
        <taxon>Turnera</taxon>
    </lineage>
</organism>
<feature type="transmembrane region" description="Helical" evidence="2">
    <location>
        <begin position="22"/>
        <end position="44"/>
    </location>
</feature>
<evidence type="ECO:0000313" key="4">
    <source>
        <dbReference type="Proteomes" id="UP001141552"/>
    </source>
</evidence>
<dbReference type="Proteomes" id="UP001141552">
    <property type="component" value="Unassembled WGS sequence"/>
</dbReference>
<evidence type="ECO:0000256" key="1">
    <source>
        <dbReference type="SAM" id="Coils"/>
    </source>
</evidence>
<gene>
    <name evidence="3" type="ORF">Tsubulata_030215</name>
</gene>
<sequence length="483" mass="55213">MDPPAEANGGARPLPAQPWLRFLFLVLFSLSGSAAVLLLVRGVVSAFTTGELEHTLSQFGLWFAVASLVGAFLHRLSLSPVRVASASQFISSKIGDKNARQVAVVAGVYYSSELSLRWVKNQTAVVSWFKEPNTLMLFFFFATYLMRSDLDHLYEKITELVRALELGRLKQDIANANKKKEFALKAIQSKEKWVADVRNQIDQVRASVATKEAEMDMELIDHLTPEEKGILSQFNPEIQRDKEDLIKVRAEHLEAESKKAELETNLTTNLKQQQALEAIISSEESGLLPCVAELKSQELRDAKSLVETTLRQLKSVLDTIEERSRELERIKDERIELLNLEYDYFKALKDEKKQLLQLSTKSSIFLARQEEYSNKIRGLGSFSAEAFETHKQRNIKELYRMLDRCNGELKKFSHVNKKALDQYVNFTEQREELQKKGKLNLMQATRELISLLDQWKDKSIERTFKGVAHHFREVFSELVQGGV</sequence>
<keyword evidence="2" id="KW-0472">Membrane</keyword>
<feature type="coiled-coil region" evidence="1">
    <location>
        <begin position="310"/>
        <end position="340"/>
    </location>
</feature>
<dbReference type="OrthoDB" id="431497at2759"/>
<reference evidence="3" key="2">
    <citation type="journal article" date="2023" name="Plants (Basel)">
        <title>Annotation of the Turnera subulata (Passifloraceae) Draft Genome Reveals the S-Locus Evolved after the Divergence of Turneroideae from Passifloroideae in a Stepwise Manner.</title>
        <authorList>
            <person name="Henning P.M."/>
            <person name="Roalson E.H."/>
            <person name="Mir W."/>
            <person name="McCubbin A.G."/>
            <person name="Shore J.S."/>
        </authorList>
    </citation>
    <scope>NUCLEOTIDE SEQUENCE</scope>
    <source>
        <strain evidence="3">F60SS</strain>
    </source>
</reference>
<dbReference type="EMBL" id="JAKUCV010002266">
    <property type="protein sequence ID" value="KAJ4843307.1"/>
    <property type="molecule type" value="Genomic_DNA"/>
</dbReference>
<dbReference type="PANTHER" id="PTHR43977">
    <property type="entry name" value="STRUCTURAL MAINTENANCE OF CHROMOSOMES PROTEIN 3"/>
    <property type="match status" value="1"/>
</dbReference>
<evidence type="ECO:0000256" key="2">
    <source>
        <dbReference type="SAM" id="Phobius"/>
    </source>
</evidence>
<accession>A0A9Q0G6W6</accession>
<keyword evidence="4" id="KW-1185">Reference proteome</keyword>
<feature type="transmembrane region" description="Helical" evidence="2">
    <location>
        <begin position="56"/>
        <end position="73"/>
    </location>
</feature>
<dbReference type="AlphaFoldDB" id="A0A9Q0G6W6"/>
<feature type="non-terminal residue" evidence="3">
    <location>
        <position position="1"/>
    </location>
</feature>
<evidence type="ECO:0000313" key="3">
    <source>
        <dbReference type="EMBL" id="KAJ4843307.1"/>
    </source>
</evidence>
<keyword evidence="2" id="KW-0812">Transmembrane</keyword>
<keyword evidence="1" id="KW-0175">Coiled coil</keyword>
<protein>
    <submittedName>
        <fullName evidence="3">Uncharacterized protein</fullName>
    </submittedName>
</protein>
<reference evidence="3" key="1">
    <citation type="submission" date="2022-02" db="EMBL/GenBank/DDBJ databases">
        <authorList>
            <person name="Henning P.M."/>
            <person name="McCubbin A.G."/>
            <person name="Shore J.S."/>
        </authorList>
    </citation>
    <scope>NUCLEOTIDE SEQUENCE</scope>
    <source>
        <strain evidence="3">F60SS</strain>
        <tissue evidence="3">Leaves</tissue>
    </source>
</reference>
<feature type="coiled-coil region" evidence="1">
    <location>
        <begin position="166"/>
        <end position="214"/>
    </location>
</feature>
<keyword evidence="2" id="KW-1133">Transmembrane helix</keyword>
<proteinExistence type="predicted"/>